<evidence type="ECO:0000256" key="2">
    <source>
        <dbReference type="ARBA" id="ARBA00022723"/>
    </source>
</evidence>
<evidence type="ECO:0000313" key="7">
    <source>
        <dbReference type="EMBL" id="GAP12686.1"/>
    </source>
</evidence>
<keyword evidence="7" id="KW-0223">Dioxygenase</keyword>
<dbReference type="InterPro" id="IPR015881">
    <property type="entry name" value="ARHD_Rieske_2Fe_2S"/>
</dbReference>
<gene>
    <name evidence="7" type="ORF">LARV_00422</name>
</gene>
<dbReference type="AlphaFoldDB" id="A0A0S7B6V0"/>
<dbReference type="InterPro" id="IPR050584">
    <property type="entry name" value="Cholesterol_7-desaturase"/>
</dbReference>
<dbReference type="Proteomes" id="UP000055060">
    <property type="component" value="Unassembled WGS sequence"/>
</dbReference>
<reference evidence="7" key="1">
    <citation type="submission" date="2015-07" db="EMBL/GenBank/DDBJ databases">
        <title>Draft Genome Sequences of Anaerolinea thermolimosa IMO-1, Bellilinea caldifistulae GOMI-1, Leptolinea tardivitalis YMTK-2, Levilinea saccharolytica KIBI-1,Longilinea arvoryzae KOME-1, Previously Described as Members of the Anaerolineaceae (Chloroflexi).</title>
        <authorList>
            <person name="Sekiguchi Y."/>
            <person name="Ohashi A."/>
            <person name="Matsuura N."/>
            <person name="Tourlousse M.D."/>
        </authorList>
    </citation>
    <scope>NUCLEOTIDE SEQUENCE [LARGE SCALE GENOMIC DNA]</scope>
    <source>
        <strain evidence="7">KOME-1</strain>
    </source>
</reference>
<sequence>MIRNQWYVVLESNEVKSRPVGVTRLGEKLIFWREPGGKVCAALDRCPHRGVALSKGKIQDGHLQCPFHGFEFDGSGRCRLIPANGRKGAIPNAMQLNTYPTYEAHGLIWLWWGNPVPEGVQAPEFFDDLDDTFSYGSAHDPWDAHYSRVIENQLDVVHLPFIHGRTIGRGNRTLVDGPVVEWKGDRLLYTYVFNRVDDGTPPRRPRELSPREASSVHLEFIFPNLWQNYISQDVRILAAFVPVDDEHTLLYLRFYQRFLHVPVLGKLLAQLAMPVNLYIAHEDRRVVVTQQPKASGLKIGEILIPGDLPIVEYRRKRAALMDSRS</sequence>
<dbReference type="PROSITE" id="PS51296">
    <property type="entry name" value="RIESKE"/>
    <property type="match status" value="1"/>
</dbReference>
<evidence type="ECO:0000256" key="5">
    <source>
        <dbReference type="ARBA" id="ARBA00023014"/>
    </source>
</evidence>
<dbReference type="InterPro" id="IPR017941">
    <property type="entry name" value="Rieske_2Fe-2S"/>
</dbReference>
<dbReference type="RefSeq" id="WP_075072092.1">
    <property type="nucleotide sequence ID" value="NZ_DF967972.1"/>
</dbReference>
<keyword evidence="2" id="KW-0479">Metal-binding</keyword>
<dbReference type="SUPFAM" id="SSF55961">
    <property type="entry name" value="Bet v1-like"/>
    <property type="match status" value="1"/>
</dbReference>
<dbReference type="GO" id="GO:0005506">
    <property type="term" value="F:iron ion binding"/>
    <property type="evidence" value="ECO:0007669"/>
    <property type="project" value="InterPro"/>
</dbReference>
<dbReference type="GO" id="GO:0051537">
    <property type="term" value="F:2 iron, 2 sulfur cluster binding"/>
    <property type="evidence" value="ECO:0007669"/>
    <property type="project" value="UniProtKB-KW"/>
</dbReference>
<keyword evidence="1" id="KW-0001">2Fe-2S</keyword>
<keyword evidence="3" id="KW-0560">Oxidoreductase</keyword>
<evidence type="ECO:0000256" key="3">
    <source>
        <dbReference type="ARBA" id="ARBA00023002"/>
    </source>
</evidence>
<organism evidence="7">
    <name type="scientific">Longilinea arvoryzae</name>
    <dbReference type="NCBI Taxonomy" id="360412"/>
    <lineage>
        <taxon>Bacteria</taxon>
        <taxon>Bacillati</taxon>
        <taxon>Chloroflexota</taxon>
        <taxon>Anaerolineae</taxon>
        <taxon>Anaerolineales</taxon>
        <taxon>Anaerolineaceae</taxon>
        <taxon>Longilinea</taxon>
    </lineage>
</organism>
<dbReference type="STRING" id="360412.LARV_00422"/>
<protein>
    <submittedName>
        <fullName evidence="7">Phenylpropionate dioxygenase</fullName>
    </submittedName>
</protein>
<dbReference type="OrthoDB" id="9800776at2"/>
<proteinExistence type="predicted"/>
<dbReference type="PROSITE" id="PS00570">
    <property type="entry name" value="RING_HYDROXYL_ALPHA"/>
    <property type="match status" value="1"/>
</dbReference>
<evidence type="ECO:0000256" key="4">
    <source>
        <dbReference type="ARBA" id="ARBA00023004"/>
    </source>
</evidence>
<name>A0A0S7B6V0_9CHLR</name>
<dbReference type="GO" id="GO:0016705">
    <property type="term" value="F:oxidoreductase activity, acting on paired donors, with incorporation or reduction of molecular oxygen"/>
    <property type="evidence" value="ECO:0007669"/>
    <property type="project" value="UniProtKB-ARBA"/>
</dbReference>
<keyword evidence="4" id="KW-0408">Iron</keyword>
<dbReference type="Pfam" id="PF19112">
    <property type="entry name" value="VanA_C"/>
    <property type="match status" value="1"/>
</dbReference>
<dbReference type="PANTHER" id="PTHR21266">
    <property type="entry name" value="IRON-SULFUR DOMAIN CONTAINING PROTEIN"/>
    <property type="match status" value="1"/>
</dbReference>
<dbReference type="EMBL" id="DF967972">
    <property type="protein sequence ID" value="GAP12686.1"/>
    <property type="molecule type" value="Genomic_DNA"/>
</dbReference>
<feature type="domain" description="Rieske" evidence="6">
    <location>
        <begin position="6"/>
        <end position="110"/>
    </location>
</feature>
<evidence type="ECO:0000313" key="8">
    <source>
        <dbReference type="Proteomes" id="UP000055060"/>
    </source>
</evidence>
<keyword evidence="8" id="KW-1185">Reference proteome</keyword>
<dbReference type="Gene3D" id="2.102.10.10">
    <property type="entry name" value="Rieske [2Fe-2S] iron-sulphur domain"/>
    <property type="match status" value="1"/>
</dbReference>
<dbReference type="GO" id="GO:0051213">
    <property type="term" value="F:dioxygenase activity"/>
    <property type="evidence" value="ECO:0007669"/>
    <property type="project" value="UniProtKB-KW"/>
</dbReference>
<dbReference type="PANTHER" id="PTHR21266:SF59">
    <property type="entry name" value="BLR4922 PROTEIN"/>
    <property type="match status" value="1"/>
</dbReference>
<dbReference type="GO" id="GO:0004497">
    <property type="term" value="F:monooxygenase activity"/>
    <property type="evidence" value="ECO:0007669"/>
    <property type="project" value="UniProtKB-ARBA"/>
</dbReference>
<dbReference type="Pfam" id="PF00355">
    <property type="entry name" value="Rieske"/>
    <property type="match status" value="1"/>
</dbReference>
<evidence type="ECO:0000256" key="1">
    <source>
        <dbReference type="ARBA" id="ARBA00022714"/>
    </source>
</evidence>
<dbReference type="SUPFAM" id="SSF50022">
    <property type="entry name" value="ISP domain"/>
    <property type="match status" value="1"/>
</dbReference>
<dbReference type="InterPro" id="IPR036922">
    <property type="entry name" value="Rieske_2Fe-2S_sf"/>
</dbReference>
<evidence type="ECO:0000259" key="6">
    <source>
        <dbReference type="PROSITE" id="PS51296"/>
    </source>
</evidence>
<dbReference type="InterPro" id="IPR044043">
    <property type="entry name" value="VanA_C_cat"/>
</dbReference>
<keyword evidence="5" id="KW-0411">Iron-sulfur</keyword>
<accession>A0A0S7B6V0</accession>
<dbReference type="Gene3D" id="3.90.380.10">
    <property type="entry name" value="Naphthalene 1,2-dioxygenase Alpha Subunit, Chain A, domain 1"/>
    <property type="match status" value="1"/>
</dbReference>